<sequence>MKNYNHNYTVADVTFTIILDIEKDPALLACKIFPELHDHCDATSLGCIEDMFEEIGVKRALPIFNDAQHEVTLWLIANSIECQPHFCSTDMNVESHSEGFKFKYGRYPMVDQEEAFCEEFWFDPIFLKIRELVRKRTGK</sequence>
<evidence type="ECO:0000313" key="1">
    <source>
        <dbReference type="EMBL" id="MDQ8196282.1"/>
    </source>
</evidence>
<dbReference type="EMBL" id="JARXIC010000058">
    <property type="protein sequence ID" value="MDQ8196282.1"/>
    <property type="molecule type" value="Genomic_DNA"/>
</dbReference>
<comment type="caution">
    <text evidence="1">The sequence shown here is derived from an EMBL/GenBank/DDBJ whole genome shotgun (WGS) entry which is preliminary data.</text>
</comment>
<evidence type="ECO:0000313" key="2">
    <source>
        <dbReference type="Proteomes" id="UP001243717"/>
    </source>
</evidence>
<keyword evidence="2" id="KW-1185">Reference proteome</keyword>
<proteinExistence type="predicted"/>
<dbReference type="RefSeq" id="WP_308986718.1">
    <property type="nucleotide sequence ID" value="NZ_JARXIC010000058.1"/>
</dbReference>
<organism evidence="1 2">
    <name type="scientific">Thalassobacterium sedimentorum</name>
    <dbReference type="NCBI Taxonomy" id="3041258"/>
    <lineage>
        <taxon>Bacteria</taxon>
        <taxon>Pseudomonadati</taxon>
        <taxon>Verrucomicrobiota</taxon>
        <taxon>Opitutia</taxon>
        <taxon>Puniceicoccales</taxon>
        <taxon>Coraliomargaritaceae</taxon>
        <taxon>Thalassobacterium</taxon>
    </lineage>
</organism>
<gene>
    <name evidence="1" type="ORF">QEH59_17740</name>
</gene>
<protein>
    <submittedName>
        <fullName evidence="1">Uncharacterized protein</fullName>
    </submittedName>
</protein>
<name>A0ABU1ANI7_9BACT</name>
<accession>A0ABU1ANI7</accession>
<dbReference type="Proteomes" id="UP001243717">
    <property type="component" value="Unassembled WGS sequence"/>
</dbReference>
<reference evidence="1 2" key="1">
    <citation type="submission" date="2023-04" db="EMBL/GenBank/DDBJ databases">
        <title>A novel bacteria isolated from coastal sediment.</title>
        <authorList>
            <person name="Liu X.-J."/>
            <person name="Du Z.-J."/>
        </authorList>
    </citation>
    <scope>NUCLEOTIDE SEQUENCE [LARGE SCALE GENOMIC DNA]</scope>
    <source>
        <strain evidence="1 2">SDUM461004</strain>
    </source>
</reference>